<dbReference type="Proteomes" id="UP001552594">
    <property type="component" value="Unassembled WGS sequence"/>
</dbReference>
<proteinExistence type="predicted"/>
<reference evidence="1 2" key="1">
    <citation type="submission" date="2024-06" db="EMBL/GenBank/DDBJ databases">
        <title>The Natural Products Discovery Center: Release of the First 8490 Sequenced Strains for Exploring Actinobacteria Biosynthetic Diversity.</title>
        <authorList>
            <person name="Kalkreuter E."/>
            <person name="Kautsar S.A."/>
            <person name="Yang D."/>
            <person name="Bader C.D."/>
            <person name="Teijaro C.N."/>
            <person name="Fluegel L."/>
            <person name="Davis C.M."/>
            <person name="Simpson J.R."/>
            <person name="Lauterbach L."/>
            <person name="Steele A.D."/>
            <person name="Gui C."/>
            <person name="Meng S."/>
            <person name="Li G."/>
            <person name="Viehrig K."/>
            <person name="Ye F."/>
            <person name="Su P."/>
            <person name="Kiefer A.F."/>
            <person name="Nichols A."/>
            <person name="Cepeda A.J."/>
            <person name="Yan W."/>
            <person name="Fan B."/>
            <person name="Jiang Y."/>
            <person name="Adhikari A."/>
            <person name="Zheng C.-J."/>
            <person name="Schuster L."/>
            <person name="Cowan T.M."/>
            <person name="Smanski M.J."/>
            <person name="Chevrette M.G."/>
            <person name="De Carvalho L.P.S."/>
            <person name="Shen B."/>
        </authorList>
    </citation>
    <scope>NUCLEOTIDE SEQUENCE [LARGE SCALE GENOMIC DNA]</scope>
    <source>
        <strain evidence="1 2">NPDC052347</strain>
    </source>
</reference>
<keyword evidence="2" id="KW-1185">Reference proteome</keyword>
<accession>A0ABV3K0S1</accession>
<comment type="caution">
    <text evidence="1">The sequence shown here is derived from an EMBL/GenBank/DDBJ whole genome shotgun (WGS) entry which is preliminary data.</text>
</comment>
<evidence type="ECO:0008006" key="3">
    <source>
        <dbReference type="Google" id="ProtNLM"/>
    </source>
</evidence>
<organism evidence="1 2">
    <name type="scientific">Streptomyces orinoci</name>
    <name type="common">Streptoverticillium orinoci</name>
    <dbReference type="NCBI Taxonomy" id="67339"/>
    <lineage>
        <taxon>Bacteria</taxon>
        <taxon>Bacillati</taxon>
        <taxon>Actinomycetota</taxon>
        <taxon>Actinomycetes</taxon>
        <taxon>Kitasatosporales</taxon>
        <taxon>Streptomycetaceae</taxon>
        <taxon>Streptomyces</taxon>
    </lineage>
</organism>
<dbReference type="RefSeq" id="WP_153068803.1">
    <property type="nucleotide sequence ID" value="NZ_JBFAUK010000016.1"/>
</dbReference>
<protein>
    <recommendedName>
        <fullName evidence="3">Secreted protein</fullName>
    </recommendedName>
</protein>
<gene>
    <name evidence="1" type="ORF">AB0L16_20115</name>
</gene>
<sequence length="81" mass="8293">MHLLSVAVDVLIGLSHGSASDVVGRDSQSPWTCAWVRQGETARSRRQGGAPAGMADTMRAAARAIRIKAMTAAAAGAVAAF</sequence>
<name>A0ABV3K0S1_STRON</name>
<evidence type="ECO:0000313" key="1">
    <source>
        <dbReference type="EMBL" id="MEV5508734.1"/>
    </source>
</evidence>
<dbReference type="EMBL" id="JBFAUK010000016">
    <property type="protein sequence ID" value="MEV5508734.1"/>
    <property type="molecule type" value="Genomic_DNA"/>
</dbReference>
<evidence type="ECO:0000313" key="2">
    <source>
        <dbReference type="Proteomes" id="UP001552594"/>
    </source>
</evidence>